<evidence type="ECO:0000313" key="2">
    <source>
        <dbReference type="Proteomes" id="UP000777784"/>
    </source>
</evidence>
<proteinExistence type="predicted"/>
<organism evidence="1 2">
    <name type="scientific">Eiseniibacteriota bacterium</name>
    <dbReference type="NCBI Taxonomy" id="2212470"/>
    <lineage>
        <taxon>Bacteria</taxon>
        <taxon>Candidatus Eiseniibacteriota</taxon>
    </lineage>
</organism>
<dbReference type="Proteomes" id="UP000777784">
    <property type="component" value="Unassembled WGS sequence"/>
</dbReference>
<protein>
    <submittedName>
        <fullName evidence="1">Uncharacterized protein</fullName>
    </submittedName>
</protein>
<name>A0A948W2Q1_UNCEI</name>
<accession>A0A948W2Q1</accession>
<reference evidence="1" key="1">
    <citation type="submission" date="2021-05" db="EMBL/GenBank/DDBJ databases">
        <title>Energy efficiency and biological interactions define the core microbiome of deep oligotrophic groundwater.</title>
        <authorList>
            <person name="Mehrshad M."/>
            <person name="Lopez-Fernandez M."/>
            <person name="Bell E."/>
            <person name="Bernier-Latmani R."/>
            <person name="Bertilsson S."/>
            <person name="Dopson M."/>
        </authorList>
    </citation>
    <scope>NUCLEOTIDE SEQUENCE</scope>
    <source>
        <strain evidence="1">Modern_marine.mb.64</strain>
    </source>
</reference>
<sequence>MSFFGYSVDAPKRPRAGFPAKGAILKKLWGYGWSHGGWVMICRRRIGSIFLASLLALLLAGAAPSQERVDQSDYLEYARSSADWTWAHLDEWVAQWKEGFDPENVFGYRAPGRLLEMAVIYATLCEWEDSPQSAAYAARAKEVLLSYGGYRSYYPESVARQRPDYADGVPALPDFFTVMRYIRTYDTLKRLGKLSSDEAGEVEGVIVHSIDYLLRTAEWGTMNRTMLRAESFAWAVRAIPGHPRSGIWEMQRKALGDDNWGNWEIEDATIYHGVWLYSLMGYADCLGLTDELFKTPEMYYYAQYFLNLICPADMVPDFGDANWMTNWSHYLVFFEAAAKQYENPQMKWAALAIARHFIDFNDPTNVGLGYFLMDCYRWGSDDLIPEKPLSLSREVMEDVQGKKIVFRDGWEKASTYLLLNYRDEGDGGLNFRDYLRDAIPVEEEKMTHGHADENSLVMLMSGGSVLLHDGGYRDYMPSGPFGAYRQDYFHNRLCVRPEKIWMGQEEGEWRYSHRDAVPGQSILEFLHNAGSYRIVRTQKVDFISLPEFDYSRTRLIDDKMGYEWDRIITYIKDPEVFVVFDIFKSRIEEYFTLANLWHTRVIHDQGENWYDTGYDKIGGNELDESHRLLIAFPTTHFRLQGTESERRHYQDETLIHQTTAHHFELGGTDAFVTVLMPHPADVSPGPLAGMIRPAVVIPETAGAGVILQAGPVEITIGIKQDLRMDMCRDFRRPRYTFESGKIQYGDLITNGDFVFASKKGKELTYTIVNMTKAIYKEQVLFEAKPSYFGLAFDASPETKGVGKVRYWRGTAAIR</sequence>
<comment type="caution">
    <text evidence="1">The sequence shown here is derived from an EMBL/GenBank/DDBJ whole genome shotgun (WGS) entry which is preliminary data.</text>
</comment>
<evidence type="ECO:0000313" key="1">
    <source>
        <dbReference type="EMBL" id="MBU2690217.1"/>
    </source>
</evidence>
<dbReference type="AlphaFoldDB" id="A0A948W2Q1"/>
<dbReference type="EMBL" id="JAHJDP010000023">
    <property type="protein sequence ID" value="MBU2690217.1"/>
    <property type="molecule type" value="Genomic_DNA"/>
</dbReference>
<dbReference type="Gene3D" id="2.70.98.70">
    <property type="match status" value="1"/>
</dbReference>
<gene>
    <name evidence="1" type="ORF">KJ970_04755</name>
</gene>